<dbReference type="PANTHER" id="PTHR44843">
    <property type="entry name" value="METHYLTRANSFERASE"/>
    <property type="match status" value="1"/>
</dbReference>
<dbReference type="PANTHER" id="PTHR44843:SF13">
    <property type="entry name" value="METHYLTRANSFERASE FKBM DOMAIN-CONTAINING PROTEIN"/>
    <property type="match status" value="1"/>
</dbReference>
<reference evidence="3" key="1">
    <citation type="submission" date="2020-06" db="EMBL/GenBank/DDBJ databases">
        <authorList>
            <person name="Li T."/>
            <person name="Hu X."/>
            <person name="Zhang T."/>
            <person name="Song X."/>
            <person name="Zhang H."/>
            <person name="Dai N."/>
            <person name="Sheng W."/>
            <person name="Hou X."/>
            <person name="Wei L."/>
        </authorList>
    </citation>
    <scope>NUCLEOTIDE SEQUENCE</scope>
    <source>
        <strain evidence="3">G02</strain>
        <tissue evidence="3">Leaf</tissue>
    </source>
</reference>
<gene>
    <name evidence="3" type="ORF">Sradi_6288300</name>
</gene>
<evidence type="ECO:0000256" key="1">
    <source>
        <dbReference type="SAM" id="Phobius"/>
    </source>
</evidence>
<dbReference type="Gene3D" id="3.40.50.150">
    <property type="entry name" value="Vaccinia Virus protein VP39"/>
    <property type="match status" value="1"/>
</dbReference>
<proteinExistence type="predicted"/>
<evidence type="ECO:0000259" key="2">
    <source>
        <dbReference type="Pfam" id="PF25276"/>
    </source>
</evidence>
<feature type="domain" description="DUF7870" evidence="2">
    <location>
        <begin position="230"/>
        <end position="327"/>
    </location>
</feature>
<dbReference type="InterPro" id="IPR057192">
    <property type="entry name" value="DUF7870"/>
</dbReference>
<dbReference type="SUPFAM" id="SSF53335">
    <property type="entry name" value="S-adenosyl-L-methionine-dependent methyltransferases"/>
    <property type="match status" value="1"/>
</dbReference>
<evidence type="ECO:0000313" key="3">
    <source>
        <dbReference type="EMBL" id="KAL0304202.1"/>
    </source>
</evidence>
<dbReference type="EMBL" id="JACGWJ010000029">
    <property type="protein sequence ID" value="KAL0304202.1"/>
    <property type="molecule type" value="Genomic_DNA"/>
</dbReference>
<accession>A0AAW2KBI6</accession>
<dbReference type="Pfam" id="PF25276">
    <property type="entry name" value="DUF7870"/>
    <property type="match status" value="2"/>
</dbReference>
<comment type="caution">
    <text evidence="3">The sequence shown here is derived from an EMBL/GenBank/DDBJ whole genome shotgun (WGS) entry which is preliminary data.</text>
</comment>
<feature type="transmembrane region" description="Helical" evidence="1">
    <location>
        <begin position="42"/>
        <end position="61"/>
    </location>
</feature>
<keyword evidence="1" id="KW-0472">Membrane</keyword>
<sequence>MPAIPYSLVLPPIPSSSSLTTVYSAMNSRKPVFSKYAPPLKLIIYGMLLAFLLLTCLAVIWNKSYPSLSTAALGRQQVEECRIPEYRRKLIPQLEPLISEEPLEIWEGLGKQEKNVKYLPSMIDLSTHARFIYIDLGARDYDSSIGSWFLKQYPKQNKTFEIYAVEADKAFHKQYESREGVTLLPYAAWVKNETVVFGSKPIIVKDKVWRMRPFGRIEGQTAEGDGLSAVTRVPAFDFVDWLKRTVRERDFVVVKMDIEGTEIRLVEELVERGAMCLIDELFMECHFDRYVKCCSGERINRFNYSYAQCYDLFLQLRNKGCAVHQWW</sequence>
<reference evidence="3" key="2">
    <citation type="journal article" date="2024" name="Plant">
        <title>Genomic evolution and insights into agronomic trait innovations of Sesamum species.</title>
        <authorList>
            <person name="Miao H."/>
            <person name="Wang L."/>
            <person name="Qu L."/>
            <person name="Liu H."/>
            <person name="Sun Y."/>
            <person name="Le M."/>
            <person name="Wang Q."/>
            <person name="Wei S."/>
            <person name="Zheng Y."/>
            <person name="Lin W."/>
            <person name="Duan Y."/>
            <person name="Cao H."/>
            <person name="Xiong S."/>
            <person name="Wang X."/>
            <person name="Wei L."/>
            <person name="Li C."/>
            <person name="Ma Q."/>
            <person name="Ju M."/>
            <person name="Zhao R."/>
            <person name="Li G."/>
            <person name="Mu C."/>
            <person name="Tian Q."/>
            <person name="Mei H."/>
            <person name="Zhang T."/>
            <person name="Gao T."/>
            <person name="Zhang H."/>
        </authorList>
    </citation>
    <scope>NUCLEOTIDE SEQUENCE</scope>
    <source>
        <strain evidence="3">G02</strain>
    </source>
</reference>
<feature type="domain" description="DUF7870" evidence="2">
    <location>
        <begin position="93"/>
        <end position="191"/>
    </location>
</feature>
<protein>
    <recommendedName>
        <fullName evidence="2">DUF7870 domain-containing protein</fullName>
    </recommendedName>
</protein>
<organism evidence="3">
    <name type="scientific">Sesamum radiatum</name>
    <name type="common">Black benniseed</name>
    <dbReference type="NCBI Taxonomy" id="300843"/>
    <lineage>
        <taxon>Eukaryota</taxon>
        <taxon>Viridiplantae</taxon>
        <taxon>Streptophyta</taxon>
        <taxon>Embryophyta</taxon>
        <taxon>Tracheophyta</taxon>
        <taxon>Spermatophyta</taxon>
        <taxon>Magnoliopsida</taxon>
        <taxon>eudicotyledons</taxon>
        <taxon>Gunneridae</taxon>
        <taxon>Pentapetalae</taxon>
        <taxon>asterids</taxon>
        <taxon>lamiids</taxon>
        <taxon>Lamiales</taxon>
        <taxon>Pedaliaceae</taxon>
        <taxon>Sesamum</taxon>
    </lineage>
</organism>
<dbReference type="InterPro" id="IPR029063">
    <property type="entry name" value="SAM-dependent_MTases_sf"/>
</dbReference>
<keyword evidence="1" id="KW-1133">Transmembrane helix</keyword>
<name>A0AAW2KBI6_SESRA</name>
<dbReference type="AlphaFoldDB" id="A0AAW2KBI6"/>
<keyword evidence="1" id="KW-0812">Transmembrane</keyword>